<dbReference type="AlphaFoldDB" id="A0A9D2NBT2"/>
<dbReference type="PANTHER" id="PTHR30413">
    <property type="entry name" value="INNER MEMBRANE TRANSPORT PERMEASE"/>
    <property type="match status" value="1"/>
</dbReference>
<feature type="transmembrane region" description="Helical" evidence="8">
    <location>
        <begin position="55"/>
        <end position="75"/>
    </location>
</feature>
<evidence type="ECO:0000256" key="5">
    <source>
        <dbReference type="ARBA" id="ARBA00022692"/>
    </source>
</evidence>
<evidence type="ECO:0000256" key="3">
    <source>
        <dbReference type="ARBA" id="ARBA00022448"/>
    </source>
</evidence>
<evidence type="ECO:0000256" key="4">
    <source>
        <dbReference type="ARBA" id="ARBA00022475"/>
    </source>
</evidence>
<dbReference type="InterPro" id="IPR013525">
    <property type="entry name" value="ABC2_TM"/>
</dbReference>
<evidence type="ECO:0000256" key="1">
    <source>
        <dbReference type="ARBA" id="ARBA00004651"/>
    </source>
</evidence>
<evidence type="ECO:0000256" key="8">
    <source>
        <dbReference type="RuleBase" id="RU361157"/>
    </source>
</evidence>
<feature type="transmembrane region" description="Helical" evidence="8">
    <location>
        <begin position="6"/>
        <end position="22"/>
    </location>
</feature>
<comment type="caution">
    <text evidence="10">The sequence shown here is derived from an EMBL/GenBank/DDBJ whole genome shotgun (WGS) entry which is preliminary data.</text>
</comment>
<dbReference type="Pfam" id="PF01061">
    <property type="entry name" value="ABC2_membrane"/>
    <property type="match status" value="1"/>
</dbReference>
<feature type="transmembrane region" description="Helical" evidence="8">
    <location>
        <begin position="87"/>
        <end position="104"/>
    </location>
</feature>
<evidence type="ECO:0000256" key="7">
    <source>
        <dbReference type="ARBA" id="ARBA00023136"/>
    </source>
</evidence>
<accession>A0A9D2NBT2</accession>
<dbReference type="InterPro" id="IPR047817">
    <property type="entry name" value="ABC2_TM_bact-type"/>
</dbReference>
<keyword evidence="7 8" id="KW-0472">Membrane</keyword>
<name>A0A9D2NBT2_9FIRM</name>
<dbReference type="GO" id="GO:0015920">
    <property type="term" value="P:lipopolysaccharide transport"/>
    <property type="evidence" value="ECO:0007669"/>
    <property type="project" value="TreeGrafter"/>
</dbReference>
<dbReference type="GO" id="GO:0140359">
    <property type="term" value="F:ABC-type transporter activity"/>
    <property type="evidence" value="ECO:0007669"/>
    <property type="project" value="InterPro"/>
</dbReference>
<evidence type="ECO:0000259" key="9">
    <source>
        <dbReference type="PROSITE" id="PS51012"/>
    </source>
</evidence>
<feature type="transmembrane region" description="Helical" evidence="8">
    <location>
        <begin position="260"/>
        <end position="279"/>
    </location>
</feature>
<feature type="domain" description="ABC transmembrane type-2" evidence="9">
    <location>
        <begin position="56"/>
        <end position="282"/>
    </location>
</feature>
<dbReference type="PROSITE" id="PS51012">
    <property type="entry name" value="ABC_TM2"/>
    <property type="match status" value="1"/>
</dbReference>
<keyword evidence="5 8" id="KW-0812">Transmembrane</keyword>
<protein>
    <recommendedName>
        <fullName evidence="8">Transport permease protein</fullName>
    </recommendedName>
</protein>
<feature type="transmembrane region" description="Helical" evidence="8">
    <location>
        <begin position="125"/>
        <end position="153"/>
    </location>
</feature>
<reference evidence="10" key="1">
    <citation type="journal article" date="2021" name="PeerJ">
        <title>Extensive microbial diversity within the chicken gut microbiome revealed by metagenomics and culture.</title>
        <authorList>
            <person name="Gilroy R."/>
            <person name="Ravi A."/>
            <person name="Getino M."/>
            <person name="Pursley I."/>
            <person name="Horton D.L."/>
            <person name="Alikhan N.F."/>
            <person name="Baker D."/>
            <person name="Gharbi K."/>
            <person name="Hall N."/>
            <person name="Watson M."/>
            <person name="Adriaenssens E.M."/>
            <person name="Foster-Nyarko E."/>
            <person name="Jarju S."/>
            <person name="Secka A."/>
            <person name="Antonio M."/>
            <person name="Oren A."/>
            <person name="Chaudhuri R.R."/>
            <person name="La Ragione R."/>
            <person name="Hildebrand F."/>
            <person name="Pallen M.J."/>
        </authorList>
    </citation>
    <scope>NUCLEOTIDE SEQUENCE</scope>
    <source>
        <strain evidence="10">CHK185-5351</strain>
    </source>
</reference>
<comment type="subcellular location">
    <subcellularLocation>
        <location evidence="1 8">Cell membrane</location>
        <topology evidence="1 8">Multi-pass membrane protein</topology>
    </subcellularLocation>
</comment>
<comment type="similarity">
    <text evidence="2 8">Belongs to the ABC-2 integral membrane protein family.</text>
</comment>
<organism evidence="10 11">
    <name type="scientific">Candidatus Fusicatenibacter intestinigallinarum</name>
    <dbReference type="NCBI Taxonomy" id="2838598"/>
    <lineage>
        <taxon>Bacteria</taxon>
        <taxon>Bacillati</taxon>
        <taxon>Bacillota</taxon>
        <taxon>Clostridia</taxon>
        <taxon>Lachnospirales</taxon>
        <taxon>Lachnospiraceae</taxon>
        <taxon>Fusicatenibacter</taxon>
    </lineage>
</organism>
<keyword evidence="4 8" id="KW-1003">Cell membrane</keyword>
<evidence type="ECO:0000313" key="10">
    <source>
        <dbReference type="EMBL" id="HJC15801.1"/>
    </source>
</evidence>
<evidence type="ECO:0000256" key="2">
    <source>
        <dbReference type="ARBA" id="ARBA00007783"/>
    </source>
</evidence>
<reference evidence="10" key="2">
    <citation type="submission" date="2021-04" db="EMBL/GenBank/DDBJ databases">
        <authorList>
            <person name="Gilroy R."/>
        </authorList>
    </citation>
    <scope>NUCLEOTIDE SEQUENCE</scope>
    <source>
        <strain evidence="10">CHK185-5351</strain>
    </source>
</reference>
<feature type="transmembrane region" description="Helical" evidence="8">
    <location>
        <begin position="197"/>
        <end position="216"/>
    </location>
</feature>
<dbReference type="EMBL" id="DWWU01000036">
    <property type="protein sequence ID" value="HJC15801.1"/>
    <property type="molecule type" value="Genomic_DNA"/>
</dbReference>
<feature type="transmembrane region" description="Helical" evidence="8">
    <location>
        <begin position="165"/>
        <end position="185"/>
    </location>
</feature>
<dbReference type="GO" id="GO:0005886">
    <property type="term" value="C:plasma membrane"/>
    <property type="evidence" value="ECO:0007669"/>
    <property type="project" value="UniProtKB-SubCell"/>
</dbReference>
<dbReference type="Proteomes" id="UP000823849">
    <property type="component" value="Unassembled WGS sequence"/>
</dbReference>
<evidence type="ECO:0000256" key="6">
    <source>
        <dbReference type="ARBA" id="ARBA00022989"/>
    </source>
</evidence>
<gene>
    <name evidence="10" type="ORF">H9705_08255</name>
</gene>
<evidence type="ECO:0000313" key="11">
    <source>
        <dbReference type="Proteomes" id="UP000823849"/>
    </source>
</evidence>
<keyword evidence="3 8" id="KW-0813">Transport</keyword>
<proteinExistence type="inferred from homology"/>
<sequence>MVKNIAVLAVLDIGLIVLFLLRKRLLVLPKELLQNRKLILKLSVNDFKTKYAGSYLGIVWAFVQPIVTILVYWFVFSVGLRSGNVDNYPFVLYLTTGIIPWFFFQDALNGGTNALLEYNYLVKKVVFKISILPIVKIISAGFVHVFFVGFALVLCSGYGYFPSPYVLQLVYYAFCGFCFVLALVYATSAIVVFFRDLTQIISIVLQVGVWLTPIMWDINSVMADHPFVIKLFKLNPMYYIVTGYRDSMLGHVSVMAHVSWGLYFWVVTAVLFGIGAFIFKRLKPHFADVL</sequence>
<keyword evidence="6 8" id="KW-1133">Transmembrane helix</keyword>
<dbReference type="PANTHER" id="PTHR30413:SF10">
    <property type="entry name" value="CAPSULE POLYSACCHARIDE EXPORT INNER-MEMBRANE PROTEIN CTRC"/>
    <property type="match status" value="1"/>
</dbReference>